<evidence type="ECO:0000256" key="1">
    <source>
        <dbReference type="ARBA" id="ARBA00001968"/>
    </source>
</evidence>
<dbReference type="EMBL" id="CAFBLS010000090">
    <property type="protein sequence ID" value="CAB4873994.1"/>
    <property type="molecule type" value="Genomic_DNA"/>
</dbReference>
<dbReference type="GO" id="GO:0047429">
    <property type="term" value="F:nucleoside triphosphate diphosphatase activity"/>
    <property type="evidence" value="ECO:0007669"/>
    <property type="project" value="InterPro"/>
</dbReference>
<dbReference type="PIRSF" id="PIRSF006305">
    <property type="entry name" value="Maf"/>
    <property type="match status" value="1"/>
</dbReference>
<keyword evidence="2" id="KW-0378">Hydrolase</keyword>
<dbReference type="NCBIfam" id="TIGR00172">
    <property type="entry name" value="maf"/>
    <property type="match status" value="1"/>
</dbReference>
<comment type="cofactor">
    <cofactor evidence="1">
        <name>a divalent metal cation</name>
        <dbReference type="ChEBI" id="CHEBI:60240"/>
    </cofactor>
</comment>
<dbReference type="PANTHER" id="PTHR43213:SF5">
    <property type="entry name" value="BIFUNCTIONAL DTTP_UTP PYROPHOSPHATASE_METHYLTRANSFERASE PROTEIN-RELATED"/>
    <property type="match status" value="1"/>
</dbReference>
<dbReference type="CDD" id="cd00555">
    <property type="entry name" value="Maf"/>
    <property type="match status" value="1"/>
</dbReference>
<accession>A0A6J7DZL2</accession>
<dbReference type="InterPro" id="IPR029001">
    <property type="entry name" value="ITPase-like_fam"/>
</dbReference>
<dbReference type="HAMAP" id="MF_00528">
    <property type="entry name" value="Maf"/>
    <property type="match status" value="1"/>
</dbReference>
<dbReference type="Pfam" id="PF02545">
    <property type="entry name" value="Maf"/>
    <property type="match status" value="1"/>
</dbReference>
<dbReference type="PANTHER" id="PTHR43213">
    <property type="entry name" value="BIFUNCTIONAL DTTP/UTP PYROPHOSPHATASE/METHYLTRANSFERASE PROTEIN-RELATED"/>
    <property type="match status" value="1"/>
</dbReference>
<proteinExistence type="inferred from homology"/>
<name>A0A6J7DZL2_9ZZZZ</name>
<dbReference type="AlphaFoldDB" id="A0A6J7DZL2"/>
<dbReference type="Gene3D" id="3.90.950.10">
    <property type="match status" value="1"/>
</dbReference>
<sequence>MTCVRLVLASASPARKRVLIDAGITPIVQVSNVDEETLGDELAPITPADLALALARAKALDVAAHFVGHADTVVVGCDSVFELDGIAYGKPLTPAVAVERIRMMSGRTGHLHTGHWVVLGDRSAGAIATTSITFATMTEDEIDAYVATGEPLNVAGSFTLDGHSAAFVRRIDGDPSNVIGISMPTLRDLIGDLGITWPRLWAIR</sequence>
<dbReference type="InterPro" id="IPR003697">
    <property type="entry name" value="Maf-like"/>
</dbReference>
<evidence type="ECO:0000313" key="3">
    <source>
        <dbReference type="EMBL" id="CAB4873994.1"/>
    </source>
</evidence>
<evidence type="ECO:0000256" key="2">
    <source>
        <dbReference type="ARBA" id="ARBA00022801"/>
    </source>
</evidence>
<reference evidence="3" key="1">
    <citation type="submission" date="2020-05" db="EMBL/GenBank/DDBJ databases">
        <authorList>
            <person name="Chiriac C."/>
            <person name="Salcher M."/>
            <person name="Ghai R."/>
            <person name="Kavagutti S V."/>
        </authorList>
    </citation>
    <scope>NUCLEOTIDE SEQUENCE</scope>
</reference>
<gene>
    <name evidence="3" type="ORF">UFOPK3402_00851</name>
</gene>
<protein>
    <submittedName>
        <fullName evidence="3">Unannotated protein</fullName>
    </submittedName>
</protein>
<dbReference type="SUPFAM" id="SSF52972">
    <property type="entry name" value="ITPase-like"/>
    <property type="match status" value="1"/>
</dbReference>
<organism evidence="3">
    <name type="scientific">freshwater metagenome</name>
    <dbReference type="NCBI Taxonomy" id="449393"/>
    <lineage>
        <taxon>unclassified sequences</taxon>
        <taxon>metagenomes</taxon>
        <taxon>ecological metagenomes</taxon>
    </lineage>
</organism>